<dbReference type="PANTHER" id="PTHR43090:SF2">
    <property type="entry name" value="1-(5-PHOSPHORIBOSYL)-5-[(5-PHOSPHORIBOSYLAMINO)METHYLIDENEAMINO] IMIDAZOLE-4-CARBOXAMIDE ISOMERASE"/>
    <property type="match status" value="1"/>
</dbReference>
<dbReference type="GO" id="GO:0016853">
    <property type="term" value="F:isomerase activity"/>
    <property type="evidence" value="ECO:0007669"/>
    <property type="project" value="UniProtKB-KW"/>
</dbReference>
<dbReference type="InterPro" id="IPR006062">
    <property type="entry name" value="His_biosynth"/>
</dbReference>
<dbReference type="Pfam" id="PF00977">
    <property type="entry name" value="His_biosynth"/>
    <property type="match status" value="1"/>
</dbReference>
<dbReference type="InterPro" id="IPR044524">
    <property type="entry name" value="Isoase_HisA-like"/>
</dbReference>
<keyword evidence="8" id="KW-1185">Reference proteome</keyword>
<dbReference type="Gene3D" id="3.20.20.70">
    <property type="entry name" value="Aldolase class I"/>
    <property type="match status" value="1"/>
</dbReference>
<evidence type="ECO:0000313" key="7">
    <source>
        <dbReference type="EMBL" id="MCP1108711.1"/>
    </source>
</evidence>
<evidence type="ECO:0000256" key="4">
    <source>
        <dbReference type="ARBA" id="ARBA00023235"/>
    </source>
</evidence>
<proteinExistence type="inferred from homology"/>
<reference evidence="7 8" key="1">
    <citation type="journal article" date="2022" name="Genome Biol. Evol.">
        <title>Host diet, physiology and behaviors set the stage for Lachnospiraceae cladogenesis.</title>
        <authorList>
            <person name="Vera-Ponce De Leon A."/>
            <person name="Schneider M."/>
            <person name="Jahnes B.C."/>
            <person name="Sadowski V."/>
            <person name="Camuy-Velez L.A."/>
            <person name="Duan J."/>
            <person name="Sabree Z.L."/>
        </authorList>
    </citation>
    <scope>NUCLEOTIDE SEQUENCE [LARGE SCALE GENOMIC DNA]</scope>
    <source>
        <strain evidence="7 8">PAL227</strain>
    </source>
</reference>
<evidence type="ECO:0000256" key="3">
    <source>
        <dbReference type="ARBA" id="ARBA00023102"/>
    </source>
</evidence>
<comment type="similarity">
    <text evidence="1 6">Belongs to the HisA/HisF family.</text>
</comment>
<evidence type="ECO:0000256" key="1">
    <source>
        <dbReference type="ARBA" id="ARBA00009667"/>
    </source>
</evidence>
<dbReference type="InterPro" id="IPR011060">
    <property type="entry name" value="RibuloseP-bd_barrel"/>
</dbReference>
<evidence type="ECO:0000313" key="8">
    <source>
        <dbReference type="Proteomes" id="UP001523565"/>
    </source>
</evidence>
<comment type="caution">
    <text evidence="7">The sequence shown here is derived from an EMBL/GenBank/DDBJ whole genome shotgun (WGS) entry which is preliminary data.</text>
</comment>
<name>A0ABT1EDX7_9FIRM</name>
<dbReference type="InterPro" id="IPR013785">
    <property type="entry name" value="Aldolase_TIM"/>
</dbReference>
<keyword evidence="4 7" id="KW-0413">Isomerase</keyword>
<dbReference type="CDD" id="cd04723">
    <property type="entry name" value="HisA_HisF"/>
    <property type="match status" value="1"/>
</dbReference>
<evidence type="ECO:0000256" key="6">
    <source>
        <dbReference type="RuleBase" id="RU003657"/>
    </source>
</evidence>
<dbReference type="RefSeq" id="WP_262067619.1">
    <property type="nucleotide sequence ID" value="NZ_JAMXOC010000001.1"/>
</dbReference>
<keyword evidence="3 6" id="KW-0368">Histidine biosynthesis</keyword>
<gene>
    <name evidence="7" type="primary">hisA</name>
    <name evidence="7" type="ORF">NK118_00400</name>
</gene>
<keyword evidence="2 6" id="KW-0028">Amino-acid biosynthesis</keyword>
<dbReference type="PANTHER" id="PTHR43090">
    <property type="entry name" value="1-(5-PHOSPHORIBOSYL)-5-[(5-PHOSPHORIBOSYLAMINO)METHYLIDENEAMINO] IMIDAZOLE-4-CARBOXAMIDE ISOMERASE"/>
    <property type="match status" value="1"/>
</dbReference>
<dbReference type="SUPFAM" id="SSF51366">
    <property type="entry name" value="Ribulose-phoshate binding barrel"/>
    <property type="match status" value="1"/>
</dbReference>
<comment type="pathway">
    <text evidence="5">Amino-acid biosynthesis.</text>
</comment>
<dbReference type="InterPro" id="IPR011858">
    <property type="entry name" value="His6/HISN3"/>
</dbReference>
<sequence length="253" mass="28084">MKFRPCIDIHDGKVKQIVGGSLTEAEVKENFASDKGAAFYAELYKRDHLFGGHVIMLNKVGSEEYEKSKREALNALRTYPGGLQIGGGLNADNGHEFLEAGAKGLIFTSYVFQEGRIRYDRLEKLVMNYGKEQIVLDLSCRRKGDSYYIVTDRWQQYTEEKVSASLLEKLAGYCQEYLVHGVDVEGTGVGMEADLVAELAKYHGNPITYAGGLASFEEIERFRELSSGRLDFTVGSALDIFGGTLSYEGVKSV</sequence>
<dbReference type="EMBL" id="JAMZFV010000001">
    <property type="protein sequence ID" value="MCP1108711.1"/>
    <property type="molecule type" value="Genomic_DNA"/>
</dbReference>
<evidence type="ECO:0000256" key="2">
    <source>
        <dbReference type="ARBA" id="ARBA00022605"/>
    </source>
</evidence>
<dbReference type="NCBIfam" id="TIGR02129">
    <property type="entry name" value="hisA_euk"/>
    <property type="match status" value="1"/>
</dbReference>
<protein>
    <submittedName>
        <fullName evidence="7">Phosphoribosylformimino-5-aminoimidazole carboxamide ribotide isomerase</fullName>
    </submittedName>
</protein>
<organism evidence="7 8">
    <name type="scientific">Ohessyouella blattaphilus</name>
    <dbReference type="NCBI Taxonomy" id="2949333"/>
    <lineage>
        <taxon>Bacteria</taxon>
        <taxon>Bacillati</taxon>
        <taxon>Bacillota</taxon>
        <taxon>Clostridia</taxon>
        <taxon>Lachnospirales</taxon>
        <taxon>Lachnospiraceae</taxon>
        <taxon>Ohessyouella</taxon>
    </lineage>
</organism>
<dbReference type="Proteomes" id="UP001523565">
    <property type="component" value="Unassembled WGS sequence"/>
</dbReference>
<evidence type="ECO:0000256" key="5">
    <source>
        <dbReference type="ARBA" id="ARBA00029440"/>
    </source>
</evidence>
<accession>A0ABT1EDX7</accession>